<protein>
    <submittedName>
        <fullName evidence="2">Uncharacterized protein</fullName>
    </submittedName>
</protein>
<evidence type="ECO:0000256" key="1">
    <source>
        <dbReference type="SAM" id="MobiDB-lite"/>
    </source>
</evidence>
<dbReference type="AlphaFoldDB" id="A0AAD1YAQ7"/>
<evidence type="ECO:0000313" key="2">
    <source>
        <dbReference type="EMBL" id="CAI2387687.1"/>
    </source>
</evidence>
<feature type="region of interest" description="Disordered" evidence="1">
    <location>
        <begin position="492"/>
        <end position="519"/>
    </location>
</feature>
<reference evidence="2" key="1">
    <citation type="submission" date="2023-07" db="EMBL/GenBank/DDBJ databases">
        <authorList>
            <consortium name="AG Swart"/>
            <person name="Singh M."/>
            <person name="Singh A."/>
            <person name="Seah K."/>
            <person name="Emmerich C."/>
        </authorList>
    </citation>
    <scope>NUCLEOTIDE SEQUENCE</scope>
    <source>
        <strain evidence="2">DP1</strain>
    </source>
</reference>
<feature type="compositionally biased region" description="Polar residues" evidence="1">
    <location>
        <begin position="586"/>
        <end position="595"/>
    </location>
</feature>
<feature type="region of interest" description="Disordered" evidence="1">
    <location>
        <begin position="275"/>
        <end position="300"/>
    </location>
</feature>
<proteinExistence type="predicted"/>
<feature type="region of interest" description="Disordered" evidence="1">
    <location>
        <begin position="94"/>
        <end position="148"/>
    </location>
</feature>
<dbReference type="EMBL" id="CAMPGE010030176">
    <property type="protein sequence ID" value="CAI2387687.1"/>
    <property type="molecule type" value="Genomic_DNA"/>
</dbReference>
<evidence type="ECO:0000313" key="3">
    <source>
        <dbReference type="Proteomes" id="UP001295684"/>
    </source>
</evidence>
<sequence>MSHNLHIRPSSRTKFNKENINSNIYGGNFKLKRTRVRKNLDHKTFDNRSKPTINLNLTKDELSRQSHAHKHDYSFGSPIDFDNKENKFTPNQTLVHKKLKNPKFPSESTQNNKSFYRRPDISPRSSSKSLSELLSGNASSQRGCSRKLGFRQRSNRNVAIKKIASKISEKIKLVQYHNFKVLKDFPGFIRESSDDSIVNLEGSSRSYKRNTIIDSWDQNRKKRIVDRNKVNSGYTKEIGFPSGSQTARLTREPEIFQQRFMDEYLDAKHNIEIKQKNTKRKTQKENLAKTSRVSVADTSPEVVSRRKAINSKMKYLKEDRKSYVNVVELKLDYNKRLQEVPRITPEPDQGFHPSASMNTPVLWDKYKPNTSRNHVDKFAGTFDQSLVNSIREDEQIEKMSKKVVNLKKMIMATEIKLKAACIKSNQNLCRSKSTEPVINTVYKAERDKFRISEKIKKGFTKLEKAIDTVHIRSFMLELSRWVNKSLNKFSKNIPQTCGKDPGNQRYQQRSKSSLDDKKSFESLEKEIKQAFKREKSGRKSCNRCGKSKKKSTNLEQKHNEQVNIVKIARPEPSKSFKSGKCHHKNPSVSTRPHSTQLAKNMVSPRNLQNKQETINQVCLGLVFKYKYFLEKGFICLKENRDIKNQERAATLIPLCQKYKLCRLRGAFRQWKCERTESLLEKCLALKQLDVMIKNKLKAIAFTKLSL</sequence>
<name>A0AAD1YAQ7_EUPCR</name>
<comment type="caution">
    <text evidence="2">The sequence shown here is derived from an EMBL/GenBank/DDBJ whole genome shotgun (WGS) entry which is preliminary data.</text>
</comment>
<dbReference type="Proteomes" id="UP001295684">
    <property type="component" value="Unassembled WGS sequence"/>
</dbReference>
<feature type="compositionally biased region" description="Polar residues" evidence="1">
    <location>
        <begin position="288"/>
        <end position="297"/>
    </location>
</feature>
<gene>
    <name evidence="2" type="ORF">ECRASSUSDP1_LOCUS29321</name>
</gene>
<accession>A0AAD1YAQ7</accession>
<feature type="region of interest" description="Disordered" evidence="1">
    <location>
        <begin position="538"/>
        <end position="560"/>
    </location>
</feature>
<feature type="compositionally biased region" description="Low complexity" evidence="1">
    <location>
        <begin position="122"/>
        <end position="135"/>
    </location>
</feature>
<organism evidence="2 3">
    <name type="scientific">Euplotes crassus</name>
    <dbReference type="NCBI Taxonomy" id="5936"/>
    <lineage>
        <taxon>Eukaryota</taxon>
        <taxon>Sar</taxon>
        <taxon>Alveolata</taxon>
        <taxon>Ciliophora</taxon>
        <taxon>Intramacronucleata</taxon>
        <taxon>Spirotrichea</taxon>
        <taxon>Hypotrichia</taxon>
        <taxon>Euplotida</taxon>
        <taxon>Euplotidae</taxon>
        <taxon>Moneuplotes</taxon>
    </lineage>
</organism>
<feature type="compositionally biased region" description="Basic residues" evidence="1">
    <location>
        <begin position="538"/>
        <end position="551"/>
    </location>
</feature>
<keyword evidence="3" id="KW-1185">Reference proteome</keyword>
<feature type="region of interest" description="Disordered" evidence="1">
    <location>
        <begin position="574"/>
        <end position="595"/>
    </location>
</feature>